<gene>
    <name evidence="2" type="ORF">DW921_10355</name>
</gene>
<accession>A0A413SYD9</accession>
<protein>
    <submittedName>
        <fullName evidence="2">Uncharacterized protein</fullName>
    </submittedName>
</protein>
<proteinExistence type="predicted"/>
<dbReference type="EMBL" id="QSFT01000022">
    <property type="protein sequence ID" value="RHA74596.1"/>
    <property type="molecule type" value="Genomic_DNA"/>
</dbReference>
<name>A0A413SYD9_9BACT</name>
<evidence type="ECO:0000313" key="2">
    <source>
        <dbReference type="EMBL" id="RHA74596.1"/>
    </source>
</evidence>
<feature type="region of interest" description="Disordered" evidence="1">
    <location>
        <begin position="1"/>
        <end position="30"/>
    </location>
</feature>
<reference evidence="2 3" key="1">
    <citation type="submission" date="2018-08" db="EMBL/GenBank/DDBJ databases">
        <title>A genome reference for cultivated species of the human gut microbiota.</title>
        <authorList>
            <person name="Zou Y."/>
            <person name="Xue W."/>
            <person name="Luo G."/>
        </authorList>
    </citation>
    <scope>NUCLEOTIDE SEQUENCE [LARGE SCALE GENOMIC DNA]</scope>
    <source>
        <strain evidence="2 3">AM42-38</strain>
    </source>
</reference>
<dbReference type="Proteomes" id="UP000283855">
    <property type="component" value="Unassembled WGS sequence"/>
</dbReference>
<comment type="caution">
    <text evidence="2">The sequence shown here is derived from an EMBL/GenBank/DDBJ whole genome shotgun (WGS) entry which is preliminary data.</text>
</comment>
<organism evidence="2 3">
    <name type="scientific">Phocaeicola coprophilus</name>
    <dbReference type="NCBI Taxonomy" id="387090"/>
    <lineage>
        <taxon>Bacteria</taxon>
        <taxon>Pseudomonadati</taxon>
        <taxon>Bacteroidota</taxon>
        <taxon>Bacteroidia</taxon>
        <taxon>Bacteroidales</taxon>
        <taxon>Bacteroidaceae</taxon>
        <taxon>Phocaeicola</taxon>
    </lineage>
</organism>
<evidence type="ECO:0000256" key="1">
    <source>
        <dbReference type="SAM" id="MobiDB-lite"/>
    </source>
</evidence>
<dbReference type="AlphaFoldDB" id="A0A413SYD9"/>
<sequence length="60" mass="6853">MRQNVSAFSDGRETAFPCDGNGQTADRRQVPVSRIMQAPFRKRETGRTAILYINTTFFQL</sequence>
<evidence type="ECO:0000313" key="3">
    <source>
        <dbReference type="Proteomes" id="UP000283855"/>
    </source>
</evidence>